<comment type="caution">
    <text evidence="1">The sequence shown here is derived from an EMBL/GenBank/DDBJ whole genome shotgun (WGS) entry which is preliminary data.</text>
</comment>
<keyword evidence="2" id="KW-1185">Reference proteome</keyword>
<name>A0A328TI84_9GAMM</name>
<evidence type="ECO:0000313" key="1">
    <source>
        <dbReference type="EMBL" id="RAP67456.1"/>
    </source>
</evidence>
<proteinExistence type="predicted"/>
<organism evidence="1 2">
    <name type="scientific">Candidatus Erwinia dacicola</name>
    <dbReference type="NCBI Taxonomy" id="252393"/>
    <lineage>
        <taxon>Bacteria</taxon>
        <taxon>Pseudomonadati</taxon>
        <taxon>Pseudomonadota</taxon>
        <taxon>Gammaproteobacteria</taxon>
        <taxon>Enterobacterales</taxon>
        <taxon>Erwiniaceae</taxon>
        <taxon>Erwinia</taxon>
    </lineage>
</organism>
<feature type="non-terminal residue" evidence="1">
    <location>
        <position position="36"/>
    </location>
</feature>
<dbReference type="AlphaFoldDB" id="A0A328TI84"/>
<protein>
    <submittedName>
        <fullName evidence="1">Uncharacterized protein</fullName>
    </submittedName>
</protein>
<dbReference type="EMBL" id="LJAM02000909">
    <property type="protein sequence ID" value="RAP67456.1"/>
    <property type="molecule type" value="Genomic_DNA"/>
</dbReference>
<accession>A0A328TI84</accession>
<sequence length="36" mass="3963">MPLPLRSLTFGTLTLISLMPSEYVAQAENRYAPPPS</sequence>
<reference evidence="1" key="1">
    <citation type="submission" date="2018-04" db="EMBL/GenBank/DDBJ databases">
        <title>Genomes of the Obligate Erwinia dacicola and Facultative Enterobacter sp. OLF Endosymbionts of the Olive Fruit fly, Bactrocera oleae.</title>
        <authorList>
            <person name="Estes A.M."/>
            <person name="Hearn D.J."/>
            <person name="Agarwal S."/>
            <person name="Pierson E.A."/>
            <person name="Dunning-Hotopp J.C."/>
        </authorList>
    </citation>
    <scope>NUCLEOTIDE SEQUENCE [LARGE SCALE GENOMIC DNA]</scope>
    <source>
        <strain evidence="1">Oroville</strain>
    </source>
</reference>
<evidence type="ECO:0000313" key="2">
    <source>
        <dbReference type="Proteomes" id="UP000244334"/>
    </source>
</evidence>
<gene>
    <name evidence="1" type="ORF">ACZ87_03953</name>
</gene>
<dbReference type="Proteomes" id="UP000244334">
    <property type="component" value="Unassembled WGS sequence"/>
</dbReference>